<gene>
    <name evidence="2" type="ORF">Tco_1070358</name>
</gene>
<proteinExistence type="predicted"/>
<keyword evidence="3" id="KW-1185">Reference proteome</keyword>
<organism evidence="2 3">
    <name type="scientific">Tanacetum coccineum</name>
    <dbReference type="NCBI Taxonomy" id="301880"/>
    <lineage>
        <taxon>Eukaryota</taxon>
        <taxon>Viridiplantae</taxon>
        <taxon>Streptophyta</taxon>
        <taxon>Embryophyta</taxon>
        <taxon>Tracheophyta</taxon>
        <taxon>Spermatophyta</taxon>
        <taxon>Magnoliopsida</taxon>
        <taxon>eudicotyledons</taxon>
        <taxon>Gunneridae</taxon>
        <taxon>Pentapetalae</taxon>
        <taxon>asterids</taxon>
        <taxon>campanulids</taxon>
        <taxon>Asterales</taxon>
        <taxon>Asteraceae</taxon>
        <taxon>Asteroideae</taxon>
        <taxon>Anthemideae</taxon>
        <taxon>Anthemidinae</taxon>
        <taxon>Tanacetum</taxon>
    </lineage>
</organism>
<evidence type="ECO:0000259" key="1">
    <source>
        <dbReference type="Pfam" id="PF10551"/>
    </source>
</evidence>
<protein>
    <submittedName>
        <fullName evidence="2">Transposase, MuDR, MULE transposase domain protein</fullName>
    </submittedName>
</protein>
<sequence length="238" mass="27605">MDGNNRFWQIAFGICKGEIDLCWSWWMSLLKECIGDNPNLLFIYDRHAAIALAVEEEFPLAFHAVCCRHLMVNLGLGNKKRKANMTYEITDWATNKVAKRRMKSATWAVNGVNAYQYEVSDGQYIREVNLQTGICGCRKWHFRARMGSRNSYNMVLGLTDCVHYVADWFKKSKYQATYSESIHSLGNMNMGNFRSLFKKLYSSSLMDTPQLGRPKKYKPCNTFAWRGDKIIRCCTDEH</sequence>
<dbReference type="Pfam" id="PF10551">
    <property type="entry name" value="MULE"/>
    <property type="match status" value="1"/>
</dbReference>
<dbReference type="InterPro" id="IPR018289">
    <property type="entry name" value="MULE_transposase_dom"/>
</dbReference>
<comment type="caution">
    <text evidence="2">The sequence shown here is derived from an EMBL/GenBank/DDBJ whole genome shotgun (WGS) entry which is preliminary data.</text>
</comment>
<evidence type="ECO:0000313" key="2">
    <source>
        <dbReference type="EMBL" id="GJT88641.1"/>
    </source>
</evidence>
<dbReference type="EMBL" id="BQNB010019749">
    <property type="protein sequence ID" value="GJT88641.1"/>
    <property type="molecule type" value="Genomic_DNA"/>
</dbReference>
<reference evidence="2" key="2">
    <citation type="submission" date="2022-01" db="EMBL/GenBank/DDBJ databases">
        <authorList>
            <person name="Yamashiro T."/>
            <person name="Shiraishi A."/>
            <person name="Satake H."/>
            <person name="Nakayama K."/>
        </authorList>
    </citation>
    <scope>NUCLEOTIDE SEQUENCE</scope>
</reference>
<accession>A0ABQ5HL61</accession>
<evidence type="ECO:0000313" key="3">
    <source>
        <dbReference type="Proteomes" id="UP001151760"/>
    </source>
</evidence>
<dbReference type="Proteomes" id="UP001151760">
    <property type="component" value="Unassembled WGS sequence"/>
</dbReference>
<feature type="domain" description="MULE transposase" evidence="1">
    <location>
        <begin position="2"/>
        <end position="73"/>
    </location>
</feature>
<name>A0ABQ5HL61_9ASTR</name>
<dbReference type="PANTHER" id="PTHR31973">
    <property type="entry name" value="POLYPROTEIN, PUTATIVE-RELATED"/>
    <property type="match status" value="1"/>
</dbReference>
<dbReference type="PANTHER" id="PTHR31973:SF185">
    <property type="entry name" value="TRANSPOSASE, MUDR, PLANT, MULE TRANSPOSASE DOMAIN-CONTAINING PROTEIN"/>
    <property type="match status" value="1"/>
</dbReference>
<reference evidence="2" key="1">
    <citation type="journal article" date="2022" name="Int. J. Mol. Sci.">
        <title>Draft Genome of Tanacetum Coccineum: Genomic Comparison of Closely Related Tanacetum-Family Plants.</title>
        <authorList>
            <person name="Yamashiro T."/>
            <person name="Shiraishi A."/>
            <person name="Nakayama K."/>
            <person name="Satake H."/>
        </authorList>
    </citation>
    <scope>NUCLEOTIDE SEQUENCE</scope>
</reference>